<dbReference type="RefSeq" id="WP_013561057.1">
    <property type="nucleotide sequence ID" value="NC_014960.1"/>
</dbReference>
<dbReference type="InterPro" id="IPR039356">
    <property type="entry name" value="YfbR/HDDC2"/>
</dbReference>
<sequence>MEWKTSLDEAFLERLEEFPALRAFYQVQHLKHLYRQGWLKAGVPRERCETVADHIFGVTMLCWLLIEAGSAPQVNPERALRMALIHELGEIYTGDIIPSDAIPAEEKHARERQSLERVLENLPGAEDIRALWEEFEAGTTPEARLVHQADRLEMALQAVTYVREGVLKDPSSFFRSARQAVNDPALQEWLEIAKNFGKKEG</sequence>
<dbReference type="Proteomes" id="UP000008922">
    <property type="component" value="Chromosome"/>
</dbReference>
<organism evidence="9 10">
    <name type="scientific">Anaerolinea thermophila (strain DSM 14523 / JCM 11388 / NBRC 100420 / UNI-1)</name>
    <dbReference type="NCBI Taxonomy" id="926569"/>
    <lineage>
        <taxon>Bacteria</taxon>
        <taxon>Bacillati</taxon>
        <taxon>Chloroflexota</taxon>
        <taxon>Anaerolineae</taxon>
        <taxon>Anaerolineales</taxon>
        <taxon>Anaerolineaceae</taxon>
        <taxon>Anaerolinea</taxon>
    </lineage>
</organism>
<evidence type="ECO:0000313" key="9">
    <source>
        <dbReference type="EMBL" id="BAJ64705.1"/>
    </source>
</evidence>
<comment type="subunit">
    <text evidence="4">Homodimer.</text>
</comment>
<dbReference type="GO" id="GO:0046872">
    <property type="term" value="F:metal ion binding"/>
    <property type="evidence" value="ECO:0007669"/>
    <property type="project" value="UniProtKB-KW"/>
</dbReference>
<dbReference type="Gene3D" id="1.10.3210.10">
    <property type="entry name" value="Hypothetical protein af1432"/>
    <property type="match status" value="1"/>
</dbReference>
<dbReference type="EC" id="3.1.3.89" evidence="5"/>
<gene>
    <name evidence="9" type="ordered locus">ANT_26790</name>
</gene>
<dbReference type="STRING" id="926569.ANT_26790"/>
<dbReference type="InterPro" id="IPR006674">
    <property type="entry name" value="HD_domain"/>
</dbReference>
<reference evidence="9 10" key="1">
    <citation type="submission" date="2010-12" db="EMBL/GenBank/DDBJ databases">
        <title>Whole genome sequence of Anaerolinea thermophila UNI-1.</title>
        <authorList>
            <person name="Narita-Yamada S."/>
            <person name="Kishi E."/>
            <person name="Watanabe Y."/>
            <person name="Takasaki K."/>
            <person name="Ankai A."/>
            <person name="Oguchi A."/>
            <person name="Fukui S."/>
            <person name="Takahashi M."/>
            <person name="Yashiro I."/>
            <person name="Hosoyama A."/>
            <person name="Sekiguchi Y."/>
            <person name="Hanada S."/>
            <person name="Fujita N."/>
        </authorList>
    </citation>
    <scope>NUCLEOTIDE SEQUENCE [LARGE SCALE GENOMIC DNA]</scope>
    <source>
        <strain evidence="10">DSM 14523 / JCM 11388 / NBRC 100420 / UNI-1</strain>
    </source>
</reference>
<dbReference type="OrthoDB" id="9796032at2"/>
<dbReference type="SMART" id="SM00471">
    <property type="entry name" value="HDc"/>
    <property type="match status" value="1"/>
</dbReference>
<dbReference type="PANTHER" id="PTHR11845">
    <property type="entry name" value="5'-DEOXYNUCLEOTIDASE HDDC2"/>
    <property type="match status" value="1"/>
</dbReference>
<evidence type="ECO:0000256" key="5">
    <source>
        <dbReference type="ARBA" id="ARBA00012964"/>
    </source>
</evidence>
<keyword evidence="6" id="KW-0479">Metal-binding</keyword>
<dbReference type="EMBL" id="AP012029">
    <property type="protein sequence ID" value="BAJ64705.1"/>
    <property type="molecule type" value="Genomic_DNA"/>
</dbReference>
<evidence type="ECO:0000259" key="8">
    <source>
        <dbReference type="SMART" id="SM00471"/>
    </source>
</evidence>
<dbReference type="InParanoid" id="E8N0F6"/>
<dbReference type="PANTHER" id="PTHR11845:SF13">
    <property type="entry name" value="5'-DEOXYNUCLEOTIDASE HDDC2"/>
    <property type="match status" value="1"/>
</dbReference>
<evidence type="ECO:0000313" key="10">
    <source>
        <dbReference type="Proteomes" id="UP000008922"/>
    </source>
</evidence>
<comment type="catalytic activity">
    <reaction evidence="1">
        <text>a 2'-deoxyribonucleoside 5'-phosphate + H2O = a 2'-deoxyribonucleoside + phosphate</text>
        <dbReference type="Rhea" id="RHEA:36167"/>
        <dbReference type="ChEBI" id="CHEBI:15377"/>
        <dbReference type="ChEBI" id="CHEBI:18274"/>
        <dbReference type="ChEBI" id="CHEBI:43474"/>
        <dbReference type="ChEBI" id="CHEBI:65317"/>
        <dbReference type="EC" id="3.1.3.89"/>
    </reaction>
</comment>
<keyword evidence="7" id="KW-0378">Hydrolase</keyword>
<comment type="cofactor">
    <cofactor evidence="2">
        <name>Mn(2+)</name>
        <dbReference type="ChEBI" id="CHEBI:29035"/>
    </cofactor>
</comment>
<evidence type="ECO:0000256" key="3">
    <source>
        <dbReference type="ARBA" id="ARBA00001941"/>
    </source>
</evidence>
<dbReference type="InterPro" id="IPR003607">
    <property type="entry name" value="HD/PDEase_dom"/>
</dbReference>
<dbReference type="eggNOG" id="COG1896">
    <property type="taxonomic scope" value="Bacteria"/>
</dbReference>
<proteinExistence type="predicted"/>
<protein>
    <recommendedName>
        <fullName evidence="5">5'-deoxynucleotidase</fullName>
        <ecNumber evidence="5">3.1.3.89</ecNumber>
    </recommendedName>
</protein>
<dbReference type="GO" id="GO:0002953">
    <property type="term" value="F:5'-deoxynucleotidase activity"/>
    <property type="evidence" value="ECO:0007669"/>
    <property type="project" value="UniProtKB-EC"/>
</dbReference>
<feature type="domain" description="HD/PDEase" evidence="8">
    <location>
        <begin position="47"/>
        <end position="164"/>
    </location>
</feature>
<keyword evidence="10" id="KW-1185">Reference proteome</keyword>
<evidence type="ECO:0000256" key="2">
    <source>
        <dbReference type="ARBA" id="ARBA00001936"/>
    </source>
</evidence>
<evidence type="ECO:0000256" key="7">
    <source>
        <dbReference type="ARBA" id="ARBA00022801"/>
    </source>
</evidence>
<evidence type="ECO:0000256" key="1">
    <source>
        <dbReference type="ARBA" id="ARBA00001638"/>
    </source>
</evidence>
<evidence type="ECO:0000256" key="4">
    <source>
        <dbReference type="ARBA" id="ARBA00011738"/>
    </source>
</evidence>
<dbReference type="AlphaFoldDB" id="E8N0F6"/>
<dbReference type="CDD" id="cd00077">
    <property type="entry name" value="HDc"/>
    <property type="match status" value="1"/>
</dbReference>
<accession>E8N0F6</accession>
<comment type="cofactor">
    <cofactor evidence="3">
        <name>Co(2+)</name>
        <dbReference type="ChEBI" id="CHEBI:48828"/>
    </cofactor>
</comment>
<dbReference type="KEGG" id="atm:ANT_26790"/>
<name>E8N0F6_ANATU</name>
<dbReference type="HOGENOM" id="CLU_039453_4_1_0"/>
<dbReference type="Pfam" id="PF13023">
    <property type="entry name" value="HD_3"/>
    <property type="match status" value="1"/>
</dbReference>
<dbReference type="GO" id="GO:0005737">
    <property type="term" value="C:cytoplasm"/>
    <property type="evidence" value="ECO:0007669"/>
    <property type="project" value="TreeGrafter"/>
</dbReference>
<dbReference type="SUPFAM" id="SSF109604">
    <property type="entry name" value="HD-domain/PDEase-like"/>
    <property type="match status" value="1"/>
</dbReference>
<evidence type="ECO:0000256" key="6">
    <source>
        <dbReference type="ARBA" id="ARBA00022723"/>
    </source>
</evidence>